<organism evidence="1 2">
    <name type="scientific">Winogradskyella psychrotolerans RS-3</name>
    <dbReference type="NCBI Taxonomy" id="641526"/>
    <lineage>
        <taxon>Bacteria</taxon>
        <taxon>Pseudomonadati</taxon>
        <taxon>Bacteroidota</taxon>
        <taxon>Flavobacteriia</taxon>
        <taxon>Flavobacteriales</taxon>
        <taxon>Flavobacteriaceae</taxon>
        <taxon>Winogradskyella</taxon>
    </lineage>
</organism>
<reference evidence="1 2" key="1">
    <citation type="journal article" date="2013" name="Genome Announc.">
        <title>Draft Genome Sequence of Winogradskyella psychrotolerans RS-3T, Isolated from the Marine Transect of Kongsfjorden, Ny-Alesund, Svalbard, Arctic Ocean.</title>
        <authorList>
            <person name="Kumar Pinnaka A."/>
            <person name="Ara S."/>
            <person name="Singh A."/>
            <person name="Shivaji S."/>
        </authorList>
    </citation>
    <scope>NUCLEOTIDE SEQUENCE [LARGE SCALE GENOMIC DNA]</scope>
    <source>
        <strain evidence="1 2">RS-3</strain>
    </source>
</reference>
<proteinExistence type="predicted"/>
<sequence>MFSVIESKGFLNFNNIYTTPRENYRNSVSSNRYLFQHSKVYNSYNSSYWTNKTLTDSFLAKELKSLFKDIDSNDLFMNGNKQK</sequence>
<dbReference type="EMBL" id="ATMR01000208">
    <property type="protein sequence ID" value="EPR69901.1"/>
    <property type="molecule type" value="Genomic_DNA"/>
</dbReference>
<accession>S7VIU7</accession>
<comment type="caution">
    <text evidence="1">The sequence shown here is derived from an EMBL/GenBank/DDBJ whole genome shotgun (WGS) entry which is preliminary data.</text>
</comment>
<keyword evidence="2" id="KW-1185">Reference proteome</keyword>
<gene>
    <name evidence="1" type="ORF">ADIWIN_3973</name>
</gene>
<evidence type="ECO:0000313" key="2">
    <source>
        <dbReference type="Proteomes" id="UP000014962"/>
    </source>
</evidence>
<name>S7VIU7_9FLAO</name>
<dbReference type="Proteomes" id="UP000014962">
    <property type="component" value="Unassembled WGS sequence"/>
</dbReference>
<evidence type="ECO:0000313" key="1">
    <source>
        <dbReference type="EMBL" id="EPR69901.1"/>
    </source>
</evidence>
<protein>
    <submittedName>
        <fullName evidence="1">Uncharacterized protein</fullName>
    </submittedName>
</protein>
<dbReference type="AlphaFoldDB" id="S7VIU7"/>